<comment type="caution">
    <text evidence="1">The sequence shown here is derived from an EMBL/GenBank/DDBJ whole genome shotgun (WGS) entry which is preliminary data.</text>
</comment>
<name>A0ABY2QFM0_9SPHN</name>
<organism evidence="1 2">
    <name type="scientific">Sphingomonas olei</name>
    <dbReference type="NCBI Taxonomy" id="1886787"/>
    <lineage>
        <taxon>Bacteria</taxon>
        <taxon>Pseudomonadati</taxon>
        <taxon>Pseudomonadota</taxon>
        <taxon>Alphaproteobacteria</taxon>
        <taxon>Sphingomonadales</taxon>
        <taxon>Sphingomonadaceae</taxon>
        <taxon>Sphingomonas</taxon>
    </lineage>
</organism>
<evidence type="ECO:0000313" key="2">
    <source>
        <dbReference type="Proteomes" id="UP000308038"/>
    </source>
</evidence>
<sequence length="83" mass="8875">MPSGLCKSPVARLVVTAVTTGAFATQRGGLQEGAIVHIRDKIAACDGSARITYRLHGIVPLHWEVRLKRPWSAVTSPITDAPT</sequence>
<dbReference type="Proteomes" id="UP000308038">
    <property type="component" value="Unassembled WGS sequence"/>
</dbReference>
<evidence type="ECO:0000313" key="1">
    <source>
        <dbReference type="EMBL" id="THG37248.1"/>
    </source>
</evidence>
<dbReference type="EMBL" id="SSTI01000019">
    <property type="protein sequence ID" value="THG37248.1"/>
    <property type="molecule type" value="Genomic_DNA"/>
</dbReference>
<keyword evidence="2" id="KW-1185">Reference proteome</keyword>
<reference evidence="1 2" key="1">
    <citation type="submission" date="2019-04" db="EMBL/GenBank/DDBJ databases">
        <title>Microbes associate with the intestines of laboratory mice.</title>
        <authorList>
            <person name="Navarre W."/>
            <person name="Wong E."/>
            <person name="Huang K.C."/>
            <person name="Tropini C."/>
            <person name="Ng K."/>
            <person name="Yu B."/>
        </authorList>
    </citation>
    <scope>NUCLEOTIDE SEQUENCE [LARGE SCALE GENOMIC DNA]</scope>
    <source>
        <strain evidence="1 2">NM83_B4-11</strain>
    </source>
</reference>
<proteinExistence type="predicted"/>
<protein>
    <submittedName>
        <fullName evidence="1">Uncharacterized protein</fullName>
    </submittedName>
</protein>
<accession>A0ABY2QFM0</accession>
<gene>
    <name evidence="1" type="ORF">E5988_16050</name>
</gene>
<dbReference type="RefSeq" id="WP_136452348.1">
    <property type="nucleotide sequence ID" value="NZ_SSTI01000019.1"/>
</dbReference>